<sequence>MLLDFFRCACIVNITDIDRSSIHFLLFSLRHRRPSRILNSAHLFLNLSLHFAKGASFFLDLFQPLLHILQFLGGVIGCEFFIAFLMFSIYVGIHVNLFIGNVSTVDFVLFLLHRYSIFFFLLLLLLVLLSLSLSLSSAP</sequence>
<keyword evidence="1" id="KW-1133">Transmembrane helix</keyword>
<protein>
    <recommendedName>
        <fullName evidence="3">Transmembrane protein</fullName>
    </recommendedName>
</protein>
<evidence type="ECO:0008006" key="3">
    <source>
        <dbReference type="Google" id="ProtNLM"/>
    </source>
</evidence>
<name>B7FKD4_MEDTR</name>
<keyword evidence="1" id="KW-0812">Transmembrane</keyword>
<reference evidence="2" key="1">
    <citation type="submission" date="2008-12" db="EMBL/GenBank/DDBJ databases">
        <title>Medicago truncatula full length cdna cloning project.</title>
        <authorList>
            <person name="Moskal W."/>
            <person name="Chan A."/>
            <person name="Cheung F."/>
            <person name="Xiao Y."/>
            <person name="Town C.D."/>
        </authorList>
    </citation>
    <scope>NUCLEOTIDE SEQUENCE</scope>
</reference>
<accession>B7FKD4</accession>
<evidence type="ECO:0000256" key="1">
    <source>
        <dbReference type="SAM" id="Phobius"/>
    </source>
</evidence>
<organism evidence="2">
    <name type="scientific">Medicago truncatula</name>
    <name type="common">Barrel medic</name>
    <name type="synonym">Medicago tribuloides</name>
    <dbReference type="NCBI Taxonomy" id="3880"/>
    <lineage>
        <taxon>Eukaryota</taxon>
        <taxon>Viridiplantae</taxon>
        <taxon>Streptophyta</taxon>
        <taxon>Embryophyta</taxon>
        <taxon>Tracheophyta</taxon>
        <taxon>Spermatophyta</taxon>
        <taxon>Magnoliopsida</taxon>
        <taxon>eudicotyledons</taxon>
        <taxon>Gunneridae</taxon>
        <taxon>Pentapetalae</taxon>
        <taxon>rosids</taxon>
        <taxon>fabids</taxon>
        <taxon>Fabales</taxon>
        <taxon>Fabaceae</taxon>
        <taxon>Papilionoideae</taxon>
        <taxon>50 kb inversion clade</taxon>
        <taxon>NPAAA clade</taxon>
        <taxon>Hologalegina</taxon>
        <taxon>IRL clade</taxon>
        <taxon>Trifolieae</taxon>
        <taxon>Medicago</taxon>
    </lineage>
</organism>
<feature type="non-terminal residue" evidence="2">
    <location>
        <position position="139"/>
    </location>
</feature>
<feature type="transmembrane region" description="Helical" evidence="1">
    <location>
        <begin position="71"/>
        <end position="95"/>
    </location>
</feature>
<feature type="transmembrane region" description="Helical" evidence="1">
    <location>
        <begin position="115"/>
        <end position="135"/>
    </location>
</feature>
<dbReference type="EMBL" id="BT052553">
    <property type="protein sequence ID" value="ACJ85218.1"/>
    <property type="molecule type" value="mRNA"/>
</dbReference>
<evidence type="ECO:0000313" key="2">
    <source>
        <dbReference type="EMBL" id="ACJ85218.1"/>
    </source>
</evidence>
<dbReference type="AlphaFoldDB" id="B7FKD4"/>
<keyword evidence="1" id="KW-0472">Membrane</keyword>
<proteinExistence type="evidence at transcript level"/>
<feature type="transmembrane region" description="Helical" evidence="1">
    <location>
        <begin position="37"/>
        <end position="59"/>
    </location>
</feature>